<feature type="chain" id="PRO_5002593250" evidence="2">
    <location>
        <begin position="25"/>
        <end position="426"/>
    </location>
</feature>
<sequence length="426" mass="45962">MQSATLRAVAVAAVVFGSLTAAKAQDTIFYSTQLRPIEEATKVREVLLKGVPGKVTYVVDEPPAFAVRLKAETQAGKRTISLVGALHGELQPHVPDDLQPIEDVAAKVSNLGIPANLMQLGKLGTDKQQYIPWMQATYIMVANKQALQYLPAGADINALTYEQLQQWAKAIADRTGQRRLGWPAGPTGLMARFFQGYFYPSFTGGVVTPFKSADAEAGWNMMKQLWTVSSPNSTSYNFMQEPLLGGEIWIAWDHVARVKEALEAQPDQFVTFPAPAGPKGRGYMPVIAGLAIPKDAPNHDGAVAVIQHLTKPETQIKTAQEVGFFPVVKAELPADLSPGVKLLSSAVSATQNAKDAVVSLLPVGLGAKGGEFNKVYMDTFQRIVQRNEPVKAVLEDQAKVLDTLMKQTGAPCWAPDKPSQGACIVD</sequence>
<proteinExistence type="predicted"/>
<dbReference type="STRING" id="1225564.AA309_21040"/>
<dbReference type="SUPFAM" id="SSF53850">
    <property type="entry name" value="Periplasmic binding protein-like II"/>
    <property type="match status" value="1"/>
</dbReference>
<feature type="signal peptide" evidence="2">
    <location>
        <begin position="1"/>
        <end position="24"/>
    </location>
</feature>
<dbReference type="AlphaFoldDB" id="A0A0H1RFI3"/>
<protein>
    <submittedName>
        <fullName evidence="3">ABC transporter substrate-binding protein</fullName>
    </submittedName>
</protein>
<comment type="caution">
    <text evidence="3">The sequence shown here is derived from an EMBL/GenBank/DDBJ whole genome shotgun (WGS) entry which is preliminary data.</text>
</comment>
<dbReference type="EMBL" id="LCYG01000056">
    <property type="protein sequence ID" value="KLK91337.1"/>
    <property type="molecule type" value="Genomic_DNA"/>
</dbReference>
<dbReference type="Pfam" id="PF01547">
    <property type="entry name" value="SBP_bac_1"/>
    <property type="match status" value="1"/>
</dbReference>
<dbReference type="Gene3D" id="3.40.190.10">
    <property type="entry name" value="Periplasmic binding protein-like II"/>
    <property type="match status" value="1"/>
</dbReference>
<evidence type="ECO:0000256" key="2">
    <source>
        <dbReference type="SAM" id="SignalP"/>
    </source>
</evidence>
<accession>A0A0H1RFI3</accession>
<dbReference type="RefSeq" id="WP_047190968.1">
    <property type="nucleotide sequence ID" value="NZ_LCYG01000056.1"/>
</dbReference>
<dbReference type="PATRIC" id="fig|1225564.3.peg.5548"/>
<dbReference type="OrthoDB" id="23936at2"/>
<keyword evidence="2" id="KW-0732">Signal</keyword>
<dbReference type="Proteomes" id="UP000035489">
    <property type="component" value="Unassembled WGS sequence"/>
</dbReference>
<gene>
    <name evidence="3" type="ORF">AA309_21040</name>
</gene>
<keyword evidence="1" id="KW-0574">Periplasm</keyword>
<reference evidence="3 4" key="1">
    <citation type="submission" date="2015-05" db="EMBL/GenBank/DDBJ databases">
        <title>Draft genome sequence of Microvirga vignae strain BR3299, a novel nitrogen fixing bacteria isolated from Brazil semi-aired region.</title>
        <authorList>
            <person name="Zilli J.E."/>
            <person name="Passos S.R."/>
            <person name="Leite J."/>
            <person name="Baldani J.I."/>
            <person name="Xavier G.R."/>
            <person name="Rumjaneck N.G."/>
            <person name="Simoes-Araujo J.L."/>
        </authorList>
    </citation>
    <scope>NUCLEOTIDE SEQUENCE [LARGE SCALE GENOMIC DNA]</scope>
    <source>
        <strain evidence="3 4">BR3299</strain>
    </source>
</reference>
<evidence type="ECO:0000256" key="1">
    <source>
        <dbReference type="ARBA" id="ARBA00022764"/>
    </source>
</evidence>
<dbReference type="InterPro" id="IPR006059">
    <property type="entry name" value="SBP"/>
</dbReference>
<organism evidence="3 4">
    <name type="scientific">Microvirga vignae</name>
    <dbReference type="NCBI Taxonomy" id="1225564"/>
    <lineage>
        <taxon>Bacteria</taxon>
        <taxon>Pseudomonadati</taxon>
        <taxon>Pseudomonadota</taxon>
        <taxon>Alphaproteobacteria</taxon>
        <taxon>Hyphomicrobiales</taxon>
        <taxon>Methylobacteriaceae</taxon>
        <taxon>Microvirga</taxon>
    </lineage>
</organism>
<evidence type="ECO:0000313" key="4">
    <source>
        <dbReference type="Proteomes" id="UP000035489"/>
    </source>
</evidence>
<name>A0A0H1RFI3_9HYPH</name>
<keyword evidence="4" id="KW-1185">Reference proteome</keyword>
<evidence type="ECO:0000313" key="3">
    <source>
        <dbReference type="EMBL" id="KLK91337.1"/>
    </source>
</evidence>